<dbReference type="Gene3D" id="1.20.120.450">
    <property type="entry name" value="dinb family like domain"/>
    <property type="match status" value="1"/>
</dbReference>
<protein>
    <recommendedName>
        <fullName evidence="3">DUF1572 domain-containing protein</fullName>
    </recommendedName>
</protein>
<dbReference type="EMBL" id="BMHB01000001">
    <property type="protein sequence ID" value="GGI14360.1"/>
    <property type="molecule type" value="Genomic_DNA"/>
</dbReference>
<dbReference type="Proteomes" id="UP000626244">
    <property type="component" value="Unassembled WGS sequence"/>
</dbReference>
<dbReference type="InterPro" id="IPR011466">
    <property type="entry name" value="DUF1572"/>
</dbReference>
<gene>
    <name evidence="1" type="ORF">GCM10007380_22550</name>
</gene>
<keyword evidence="2" id="KW-1185">Reference proteome</keyword>
<dbReference type="InterPro" id="IPR034660">
    <property type="entry name" value="DinB/YfiT-like"/>
</dbReference>
<dbReference type="Pfam" id="PF07609">
    <property type="entry name" value="DUF1572"/>
    <property type="match status" value="1"/>
</dbReference>
<sequence length="179" mass="20754">MSVEKLFLSNSLKEFQGIKKLGDLTMKQLSYEELVWQPSSESNSIAIIVKHLSGNMISRWTDFLTLDGEKTWRNRDQEFEGTYSSKEEMLAAWEKGWDVVFSAIQNLKEDDILKTITIRGEAHFVLQAIHRQISHYGYHIGQIVYVGKQVKNEQFTSLSIPRGQSEQYLNEKLKNVKHT</sequence>
<proteinExistence type="predicted"/>
<dbReference type="OrthoDB" id="68731at2"/>
<evidence type="ECO:0000313" key="2">
    <source>
        <dbReference type="Proteomes" id="UP000626244"/>
    </source>
</evidence>
<dbReference type="RefSeq" id="WP_088000312.1">
    <property type="nucleotide sequence ID" value="NZ_BMHB01000001.1"/>
</dbReference>
<name>A0A8J3EWT3_9BACI</name>
<dbReference type="SUPFAM" id="SSF109854">
    <property type="entry name" value="DinB/YfiT-like putative metalloenzymes"/>
    <property type="match status" value="1"/>
</dbReference>
<organism evidence="1 2">
    <name type="scientific">Gottfriedia solisilvae</name>
    <dbReference type="NCBI Taxonomy" id="1516104"/>
    <lineage>
        <taxon>Bacteria</taxon>
        <taxon>Bacillati</taxon>
        <taxon>Bacillota</taxon>
        <taxon>Bacilli</taxon>
        <taxon>Bacillales</taxon>
        <taxon>Bacillaceae</taxon>
        <taxon>Gottfriedia</taxon>
    </lineage>
</organism>
<evidence type="ECO:0008006" key="3">
    <source>
        <dbReference type="Google" id="ProtNLM"/>
    </source>
</evidence>
<evidence type="ECO:0000313" key="1">
    <source>
        <dbReference type="EMBL" id="GGI14360.1"/>
    </source>
</evidence>
<reference evidence="2" key="1">
    <citation type="journal article" date="2019" name="Int. J. Syst. Evol. Microbiol.">
        <title>The Global Catalogue of Microorganisms (GCM) 10K type strain sequencing project: providing services to taxonomists for standard genome sequencing and annotation.</title>
        <authorList>
            <consortium name="The Broad Institute Genomics Platform"/>
            <consortium name="The Broad Institute Genome Sequencing Center for Infectious Disease"/>
            <person name="Wu L."/>
            <person name="Ma J."/>
        </authorList>
    </citation>
    <scope>NUCLEOTIDE SEQUENCE [LARGE SCALE GENOMIC DNA]</scope>
    <source>
        <strain evidence="2">CGMCC 1.14993</strain>
    </source>
</reference>
<comment type="caution">
    <text evidence="1">The sequence shown here is derived from an EMBL/GenBank/DDBJ whole genome shotgun (WGS) entry which is preliminary data.</text>
</comment>
<accession>A0A8J3EWT3</accession>
<dbReference type="AlphaFoldDB" id="A0A8J3EWT3"/>